<dbReference type="Gene3D" id="2.30.42.10">
    <property type="match status" value="1"/>
</dbReference>
<feature type="region of interest" description="Disordered" evidence="3">
    <location>
        <begin position="1"/>
        <end position="26"/>
    </location>
</feature>
<accession>A0A1X6X0A5</accession>
<protein>
    <submittedName>
        <fullName evidence="5">Trypsin-like serine protease</fullName>
    </submittedName>
</protein>
<keyword evidence="6" id="KW-1185">Reference proteome</keyword>
<feature type="domain" description="PDZ" evidence="4">
    <location>
        <begin position="294"/>
        <end position="361"/>
    </location>
</feature>
<feature type="compositionally biased region" description="Low complexity" evidence="3">
    <location>
        <begin position="74"/>
        <end position="90"/>
    </location>
</feature>
<feature type="region of interest" description="Disordered" evidence="3">
    <location>
        <begin position="70"/>
        <end position="90"/>
    </location>
</feature>
<dbReference type="InterPro" id="IPR009003">
    <property type="entry name" value="Peptidase_S1_PA"/>
</dbReference>
<dbReference type="PROSITE" id="PS50106">
    <property type="entry name" value="PDZ"/>
    <property type="match status" value="1"/>
</dbReference>
<evidence type="ECO:0000256" key="3">
    <source>
        <dbReference type="SAM" id="MobiDB-lite"/>
    </source>
</evidence>
<reference evidence="5 6" key="1">
    <citation type="submission" date="2017-02" db="EMBL/GenBank/DDBJ databases">
        <authorList>
            <person name="Peterson S.W."/>
        </authorList>
    </citation>
    <scope>NUCLEOTIDE SEQUENCE [LARGE SCALE GENOMIC DNA]</scope>
    <source>
        <strain evidence="5 6">CIP104813</strain>
    </source>
</reference>
<dbReference type="GO" id="GO:0006508">
    <property type="term" value="P:proteolysis"/>
    <property type="evidence" value="ECO:0007669"/>
    <property type="project" value="UniProtKB-KW"/>
</dbReference>
<evidence type="ECO:0000313" key="5">
    <source>
        <dbReference type="EMBL" id="SLM90914.1"/>
    </source>
</evidence>
<evidence type="ECO:0000259" key="4">
    <source>
        <dbReference type="PROSITE" id="PS50106"/>
    </source>
</evidence>
<dbReference type="Pfam" id="PF13365">
    <property type="entry name" value="Trypsin_2"/>
    <property type="match status" value="1"/>
</dbReference>
<dbReference type="InterPro" id="IPR001478">
    <property type="entry name" value="PDZ"/>
</dbReference>
<keyword evidence="1 5" id="KW-0645">Protease</keyword>
<dbReference type="Gene3D" id="2.40.10.120">
    <property type="match status" value="1"/>
</dbReference>
<proteinExistence type="predicted"/>
<dbReference type="InterPro" id="IPR001940">
    <property type="entry name" value="Peptidase_S1C"/>
</dbReference>
<dbReference type="OrthoDB" id="9758917at2"/>
<name>A0A1X6X0A5_9MICO</name>
<dbReference type="Proteomes" id="UP000195981">
    <property type="component" value="Unassembled WGS sequence"/>
</dbReference>
<dbReference type="GO" id="GO:0004252">
    <property type="term" value="F:serine-type endopeptidase activity"/>
    <property type="evidence" value="ECO:0007669"/>
    <property type="project" value="InterPro"/>
</dbReference>
<evidence type="ECO:0000256" key="2">
    <source>
        <dbReference type="ARBA" id="ARBA00022801"/>
    </source>
</evidence>
<dbReference type="AlphaFoldDB" id="A0A1X6X0A5"/>
<dbReference type="Pfam" id="PF13180">
    <property type="entry name" value="PDZ_2"/>
    <property type="match status" value="1"/>
</dbReference>
<evidence type="ECO:0000256" key="1">
    <source>
        <dbReference type="ARBA" id="ARBA00022670"/>
    </source>
</evidence>
<dbReference type="SMART" id="SM00228">
    <property type="entry name" value="PDZ"/>
    <property type="match status" value="1"/>
</dbReference>
<dbReference type="PRINTS" id="PR00834">
    <property type="entry name" value="PROTEASES2C"/>
</dbReference>
<dbReference type="EMBL" id="FWFG01000051">
    <property type="protein sequence ID" value="SLM90914.1"/>
    <property type="molecule type" value="Genomic_DNA"/>
</dbReference>
<dbReference type="PANTHER" id="PTHR43343">
    <property type="entry name" value="PEPTIDASE S12"/>
    <property type="match status" value="1"/>
</dbReference>
<dbReference type="InterPro" id="IPR036034">
    <property type="entry name" value="PDZ_sf"/>
</dbReference>
<dbReference type="RefSeq" id="WP_159457990.1">
    <property type="nucleotide sequence ID" value="NZ_FWFG01000051.1"/>
</dbReference>
<evidence type="ECO:0000313" key="6">
    <source>
        <dbReference type="Proteomes" id="UP000195981"/>
    </source>
</evidence>
<organism evidence="5 6">
    <name type="scientific">Brachybacterium nesterenkovii</name>
    <dbReference type="NCBI Taxonomy" id="47847"/>
    <lineage>
        <taxon>Bacteria</taxon>
        <taxon>Bacillati</taxon>
        <taxon>Actinomycetota</taxon>
        <taxon>Actinomycetes</taxon>
        <taxon>Micrococcales</taxon>
        <taxon>Dermabacteraceae</taxon>
        <taxon>Brachybacterium</taxon>
    </lineage>
</organism>
<dbReference type="SUPFAM" id="SSF50494">
    <property type="entry name" value="Trypsin-like serine proteases"/>
    <property type="match status" value="1"/>
</dbReference>
<dbReference type="SUPFAM" id="SSF50156">
    <property type="entry name" value="PDZ domain-like"/>
    <property type="match status" value="1"/>
</dbReference>
<gene>
    <name evidence="5" type="ORF">FM110_05820</name>
</gene>
<dbReference type="PANTHER" id="PTHR43343:SF3">
    <property type="entry name" value="PROTEASE DO-LIKE 8, CHLOROPLASTIC"/>
    <property type="match status" value="1"/>
</dbReference>
<keyword evidence="2" id="KW-0378">Hydrolase</keyword>
<dbReference type="InterPro" id="IPR051201">
    <property type="entry name" value="Chloro_Bact_Ser_Proteases"/>
</dbReference>
<sequence length="401" mass="39049">MTFSSSPIPGPSVEQPAEQTAVRPARRGPTWAGVAAMVAAGSVLSSGATLGGLIGYHEIEQRWGSDAVAASTRDAGSTGTASGVAASSDGPDWQQVAAAVSPSAVAIDVRTAQGEAEGTGVVLDEKGDIVTNNHVVSGASSITVTLADGRAFEARVVGADARTDLAVVRLVSAPDDLVPATFGDSAAVEPGVAVMALGTPLGLQNTVTTGIVSAVNRPVTASDGTDPAGTDATYVSAVQTDAAINPGNSGGPLVDASGAVIGINSSIASLASGADGQSGSIGLGFAIPSATVTMVVQQILQHGAVQHAALGVTAADGTQEADGATRSGALVHEVVQGSAAEAAGLRSGDLVIGVDDVPITGAAALTATINGLAPGTEHTVAVLREGKRTELTATLGTAATS</sequence>